<gene>
    <name evidence="1" type="ORF">GCM10019016_016320</name>
</gene>
<organism evidence="1 2">
    <name type="scientific">Streptomyces prasinosporus</name>
    <dbReference type="NCBI Taxonomy" id="68256"/>
    <lineage>
        <taxon>Bacteria</taxon>
        <taxon>Bacillati</taxon>
        <taxon>Actinomycetota</taxon>
        <taxon>Actinomycetes</taxon>
        <taxon>Kitasatosporales</taxon>
        <taxon>Streptomycetaceae</taxon>
        <taxon>Streptomyces</taxon>
        <taxon>Streptomyces albogriseolus group</taxon>
    </lineage>
</organism>
<name>A0ABP6TJ90_9ACTN</name>
<keyword evidence="2" id="KW-1185">Reference proteome</keyword>
<comment type="caution">
    <text evidence="1">The sequence shown here is derived from an EMBL/GenBank/DDBJ whole genome shotgun (WGS) entry which is preliminary data.</text>
</comment>
<dbReference type="EMBL" id="BAAAXF010000018">
    <property type="protein sequence ID" value="GAA3494532.1"/>
    <property type="molecule type" value="Genomic_DNA"/>
</dbReference>
<evidence type="ECO:0000313" key="1">
    <source>
        <dbReference type="EMBL" id="GAA3494532.1"/>
    </source>
</evidence>
<proteinExistence type="predicted"/>
<sequence length="87" mass="9598">MRNAGEECRGCWTWWALGRVETAHARLRTCEGAAGAYIPIATKWAGGRVVVAGWACRGDLFWVHWRGSAWGARAIGRLSLLGSVRRT</sequence>
<protein>
    <submittedName>
        <fullName evidence="1">Uncharacterized protein</fullName>
    </submittedName>
</protein>
<dbReference type="Proteomes" id="UP001501455">
    <property type="component" value="Unassembled WGS sequence"/>
</dbReference>
<reference evidence="2" key="1">
    <citation type="journal article" date="2019" name="Int. J. Syst. Evol. Microbiol.">
        <title>The Global Catalogue of Microorganisms (GCM) 10K type strain sequencing project: providing services to taxonomists for standard genome sequencing and annotation.</title>
        <authorList>
            <consortium name="The Broad Institute Genomics Platform"/>
            <consortium name="The Broad Institute Genome Sequencing Center for Infectious Disease"/>
            <person name="Wu L."/>
            <person name="Ma J."/>
        </authorList>
    </citation>
    <scope>NUCLEOTIDE SEQUENCE [LARGE SCALE GENOMIC DNA]</scope>
    <source>
        <strain evidence="2">JCM 4816</strain>
    </source>
</reference>
<evidence type="ECO:0000313" key="2">
    <source>
        <dbReference type="Proteomes" id="UP001501455"/>
    </source>
</evidence>
<accession>A0ABP6TJ90</accession>